<evidence type="ECO:0000259" key="4">
    <source>
        <dbReference type="Pfam" id="PF25954"/>
    </source>
</evidence>
<keyword evidence="8" id="KW-1185">Reference proteome</keyword>
<dbReference type="InterPro" id="IPR058627">
    <property type="entry name" value="MdtA-like_C"/>
</dbReference>
<evidence type="ECO:0000256" key="1">
    <source>
        <dbReference type="ARBA" id="ARBA00009477"/>
    </source>
</evidence>
<sequence>MKAYFVIVPGGLALSNEITMLKNYRMQKSPLLASLSSVLLLMIPASTIAQNAIKVEAVEIGQRALVEDVPLSGSVTTDRVSRLSTQVSGLVKRLHVDLGDRVDGGDILLELDSELTAIDKARAEAQVEQAREQWSESKRRLREAETLAEGSIAASEVRTLQARERVRRTELDAAQADLDRLAAELERHQLRAPYSGSVSAKQTEEGEWVTPGDALLELVGTELLRADFRVPQRYYPLVQEDAEVRMSFDALPGESFIGQIQRKVPVSQEGSRTFLLRLSLPEEATRSLIPGMSASGYLRIDTDNTGIAVPRDALIRYPDGRVTVWVVDEPEWGAQSQVREQRVETGMSFSGLVEIRSGLAPGSVVVTRGNEALQEGQAVVPEQAAEPRDAGATETLGN</sequence>
<dbReference type="Pfam" id="PF25973">
    <property type="entry name" value="BSH_CzcB"/>
    <property type="match status" value="1"/>
</dbReference>
<comment type="similarity">
    <text evidence="1">Belongs to the membrane fusion protein (MFP) (TC 8.A.1) family.</text>
</comment>
<dbReference type="GO" id="GO:1990281">
    <property type="term" value="C:efflux pump complex"/>
    <property type="evidence" value="ECO:0007669"/>
    <property type="project" value="TreeGrafter"/>
</dbReference>
<dbReference type="AlphaFoldDB" id="A0A2N5XYR4"/>
<evidence type="ECO:0000256" key="2">
    <source>
        <dbReference type="SAM" id="Coils"/>
    </source>
</evidence>
<dbReference type="EMBL" id="PKLZ01000015">
    <property type="protein sequence ID" value="PLW81281.1"/>
    <property type="molecule type" value="Genomic_DNA"/>
</dbReference>
<dbReference type="Gene3D" id="2.40.50.100">
    <property type="match status" value="1"/>
</dbReference>
<dbReference type="PANTHER" id="PTHR30469">
    <property type="entry name" value="MULTIDRUG RESISTANCE PROTEIN MDTA"/>
    <property type="match status" value="1"/>
</dbReference>
<dbReference type="Pfam" id="PF25967">
    <property type="entry name" value="RND-MFP_C"/>
    <property type="match status" value="1"/>
</dbReference>
<feature type="domain" description="CzcB-like barrel-sandwich hybrid" evidence="6">
    <location>
        <begin position="81"/>
        <end position="216"/>
    </location>
</feature>
<dbReference type="InterPro" id="IPR058647">
    <property type="entry name" value="BSH_CzcB-like"/>
</dbReference>
<evidence type="ECO:0000313" key="7">
    <source>
        <dbReference type="EMBL" id="PLW81281.1"/>
    </source>
</evidence>
<dbReference type="Proteomes" id="UP000234845">
    <property type="component" value="Unassembled WGS sequence"/>
</dbReference>
<evidence type="ECO:0000259" key="6">
    <source>
        <dbReference type="Pfam" id="PF25973"/>
    </source>
</evidence>
<dbReference type="GO" id="GO:0015562">
    <property type="term" value="F:efflux transmembrane transporter activity"/>
    <property type="evidence" value="ECO:0007669"/>
    <property type="project" value="TreeGrafter"/>
</dbReference>
<gene>
    <name evidence="7" type="ORF">CWI75_16780</name>
</gene>
<organism evidence="7 8">
    <name type="scientific">Kineobactrum sediminis</name>
    <dbReference type="NCBI Taxonomy" id="1905677"/>
    <lineage>
        <taxon>Bacteria</taxon>
        <taxon>Pseudomonadati</taxon>
        <taxon>Pseudomonadota</taxon>
        <taxon>Gammaproteobacteria</taxon>
        <taxon>Cellvibrionales</taxon>
        <taxon>Halieaceae</taxon>
        <taxon>Kineobactrum</taxon>
    </lineage>
</organism>
<reference evidence="8" key="1">
    <citation type="submission" date="2017-11" db="EMBL/GenBank/DDBJ databases">
        <title>The draft genome sequence of Chromatocurvus sp. F02.</title>
        <authorList>
            <person name="Du Z.-J."/>
            <person name="Chang Y.-Q."/>
        </authorList>
    </citation>
    <scope>NUCLEOTIDE SEQUENCE [LARGE SCALE GENOMIC DNA]</scope>
    <source>
        <strain evidence="8">F02</strain>
    </source>
</reference>
<keyword evidence="2" id="KW-0175">Coiled coil</keyword>
<dbReference type="SUPFAM" id="SSF111369">
    <property type="entry name" value="HlyD-like secretion proteins"/>
    <property type="match status" value="1"/>
</dbReference>
<proteinExistence type="inferred from homology"/>
<feature type="region of interest" description="Disordered" evidence="3">
    <location>
        <begin position="376"/>
        <end position="398"/>
    </location>
</feature>
<dbReference type="InterPro" id="IPR006143">
    <property type="entry name" value="RND_pump_MFP"/>
</dbReference>
<feature type="coiled-coil region" evidence="2">
    <location>
        <begin position="120"/>
        <end position="147"/>
    </location>
</feature>
<dbReference type="Gene3D" id="2.40.420.20">
    <property type="match status" value="1"/>
</dbReference>
<feature type="domain" description="CusB-like beta-barrel" evidence="4">
    <location>
        <begin position="228"/>
        <end position="296"/>
    </location>
</feature>
<evidence type="ECO:0000313" key="8">
    <source>
        <dbReference type="Proteomes" id="UP000234845"/>
    </source>
</evidence>
<dbReference type="InterPro" id="IPR058792">
    <property type="entry name" value="Beta-barrel_RND_2"/>
</dbReference>
<name>A0A2N5XYR4_9GAMM</name>
<protein>
    <submittedName>
        <fullName evidence="7">Efflux RND transporter periplasmic adaptor subunit</fullName>
    </submittedName>
</protein>
<evidence type="ECO:0000259" key="5">
    <source>
        <dbReference type="Pfam" id="PF25967"/>
    </source>
</evidence>
<feature type="domain" description="Multidrug resistance protein MdtA-like C-terminal permuted SH3" evidence="5">
    <location>
        <begin position="307"/>
        <end position="369"/>
    </location>
</feature>
<comment type="caution">
    <text evidence="7">The sequence shown here is derived from an EMBL/GenBank/DDBJ whole genome shotgun (WGS) entry which is preliminary data.</text>
</comment>
<dbReference type="PANTHER" id="PTHR30469:SF15">
    <property type="entry name" value="HLYD FAMILY OF SECRETION PROTEINS"/>
    <property type="match status" value="1"/>
</dbReference>
<evidence type="ECO:0000256" key="3">
    <source>
        <dbReference type="SAM" id="MobiDB-lite"/>
    </source>
</evidence>
<dbReference type="NCBIfam" id="TIGR01730">
    <property type="entry name" value="RND_mfp"/>
    <property type="match status" value="1"/>
</dbReference>
<accession>A0A2N5XYR4</accession>
<dbReference type="Gene3D" id="1.10.287.470">
    <property type="entry name" value="Helix hairpin bin"/>
    <property type="match status" value="1"/>
</dbReference>
<dbReference type="Pfam" id="PF25954">
    <property type="entry name" value="Beta-barrel_RND_2"/>
    <property type="match status" value="1"/>
</dbReference>
<dbReference type="Gene3D" id="2.40.30.170">
    <property type="match status" value="1"/>
</dbReference>